<sequence length="78" mass="8772">MSTLKHLNKVLFEQLDRLSSASKEELVTEVERAQTMELISEQIIKTHTTQLEAVKLVAQYKGLDDNQVAPTLIVGYEG</sequence>
<evidence type="ECO:0008006" key="3">
    <source>
        <dbReference type="Google" id="ProtNLM"/>
    </source>
</evidence>
<protein>
    <recommendedName>
        <fullName evidence="3">Phage protein</fullName>
    </recommendedName>
</protein>
<dbReference type="AlphaFoldDB" id="A0A2N0WBQ6"/>
<dbReference type="RefSeq" id="WP_101237283.1">
    <property type="nucleotide sequence ID" value="NZ_JBCNKA010000006.1"/>
</dbReference>
<name>A0A2N0WBQ6_9GAMM</name>
<dbReference type="EMBL" id="PISJ01000019">
    <property type="protein sequence ID" value="PKF31958.1"/>
    <property type="molecule type" value="Genomic_DNA"/>
</dbReference>
<evidence type="ECO:0000313" key="1">
    <source>
        <dbReference type="EMBL" id="PKF31958.1"/>
    </source>
</evidence>
<proteinExistence type="predicted"/>
<accession>A0A2N0WBQ6</accession>
<reference evidence="1 2" key="1">
    <citation type="submission" date="2017-12" db="EMBL/GenBank/DDBJ databases">
        <title>Draft Genome sequences of multiple microbial strains isolated from spacecraft associated surfaces.</title>
        <authorList>
            <person name="Seuylemezian A."/>
            <person name="Vaishampayan P."/>
            <person name="Venkateswaran K."/>
        </authorList>
    </citation>
    <scope>NUCLEOTIDE SEQUENCE [LARGE SCALE GENOMIC DNA]</scope>
    <source>
        <strain evidence="1 2">2P01AA</strain>
    </source>
</reference>
<organism evidence="1 2">
    <name type="scientific">Acinetobacter proteolyticus</name>
    <dbReference type="NCBI Taxonomy" id="1776741"/>
    <lineage>
        <taxon>Bacteria</taxon>
        <taxon>Pseudomonadati</taxon>
        <taxon>Pseudomonadota</taxon>
        <taxon>Gammaproteobacteria</taxon>
        <taxon>Moraxellales</taxon>
        <taxon>Moraxellaceae</taxon>
        <taxon>Acinetobacter</taxon>
    </lineage>
</organism>
<dbReference type="Proteomes" id="UP000233553">
    <property type="component" value="Unassembled WGS sequence"/>
</dbReference>
<comment type="caution">
    <text evidence="1">The sequence shown here is derived from an EMBL/GenBank/DDBJ whole genome shotgun (WGS) entry which is preliminary data.</text>
</comment>
<evidence type="ECO:0000313" key="2">
    <source>
        <dbReference type="Proteomes" id="UP000233553"/>
    </source>
</evidence>
<gene>
    <name evidence="1" type="ORF">CW311_17130</name>
</gene>